<comment type="subcellular location">
    <subcellularLocation>
        <location evidence="2">Membrane</location>
    </subcellularLocation>
</comment>
<gene>
    <name evidence="17" type="primary">100641044</name>
</gene>
<reference evidence="17" key="2">
    <citation type="submission" date="2017-05" db="UniProtKB">
        <authorList>
            <consortium name="EnsemblMetazoa"/>
        </authorList>
    </citation>
    <scope>IDENTIFICATION</scope>
</reference>
<dbReference type="Gene3D" id="1.10.600.10">
    <property type="entry name" value="Farnesyl Diphosphate Synthase"/>
    <property type="match status" value="1"/>
</dbReference>
<reference evidence="18" key="1">
    <citation type="journal article" date="2010" name="Nature">
        <title>The Amphimedon queenslandica genome and the evolution of animal complexity.</title>
        <authorList>
            <person name="Srivastava M."/>
            <person name="Simakov O."/>
            <person name="Chapman J."/>
            <person name="Fahey B."/>
            <person name="Gauthier M.E."/>
            <person name="Mitros T."/>
            <person name="Richards G.S."/>
            <person name="Conaco C."/>
            <person name="Dacre M."/>
            <person name="Hellsten U."/>
            <person name="Larroux C."/>
            <person name="Putnam N.H."/>
            <person name="Stanke M."/>
            <person name="Adamska M."/>
            <person name="Darling A."/>
            <person name="Degnan S.M."/>
            <person name="Oakley T.H."/>
            <person name="Plachetzki D.C."/>
            <person name="Zhai Y."/>
            <person name="Adamski M."/>
            <person name="Calcino A."/>
            <person name="Cummins S.F."/>
            <person name="Goodstein D.M."/>
            <person name="Harris C."/>
            <person name="Jackson D.J."/>
            <person name="Leys S.P."/>
            <person name="Shu S."/>
            <person name="Woodcroft B.J."/>
            <person name="Vervoort M."/>
            <person name="Kosik K.S."/>
            <person name="Manning G."/>
            <person name="Degnan B.M."/>
            <person name="Rokhsar D.S."/>
        </authorList>
    </citation>
    <scope>NUCLEOTIDE SEQUENCE [LARGE SCALE GENOMIC DNA]</scope>
</reference>
<dbReference type="EnsemblMetazoa" id="XM_003386563.2">
    <property type="protein sequence ID" value="XP_003386611.1"/>
    <property type="gene ID" value="LOC100641044"/>
</dbReference>
<keyword evidence="11" id="KW-0472">Membrane</keyword>
<evidence type="ECO:0000256" key="16">
    <source>
        <dbReference type="RuleBase" id="RU368088"/>
    </source>
</evidence>
<dbReference type="eggNOG" id="KOG1459">
    <property type="taxonomic scope" value="Eukaryota"/>
</dbReference>
<evidence type="ECO:0000256" key="11">
    <source>
        <dbReference type="ARBA" id="ARBA00023136"/>
    </source>
</evidence>
<comment type="catalytic activity">
    <reaction evidence="13 16">
        <text>presqualene diphosphate + NADPH + H(+) = squalene + diphosphate + NADP(+)</text>
        <dbReference type="Rhea" id="RHEA:22232"/>
        <dbReference type="ChEBI" id="CHEBI:15378"/>
        <dbReference type="ChEBI" id="CHEBI:15440"/>
        <dbReference type="ChEBI" id="CHEBI:33019"/>
        <dbReference type="ChEBI" id="CHEBI:57310"/>
        <dbReference type="ChEBI" id="CHEBI:57783"/>
        <dbReference type="ChEBI" id="CHEBI:58349"/>
    </reaction>
    <physiologicalReaction direction="left-to-right" evidence="13 16">
        <dbReference type="Rhea" id="RHEA:22233"/>
    </physiologicalReaction>
</comment>
<evidence type="ECO:0000256" key="5">
    <source>
        <dbReference type="ARBA" id="ARBA00015135"/>
    </source>
</evidence>
<evidence type="ECO:0000256" key="1">
    <source>
        <dbReference type="ARBA" id="ARBA00001946"/>
    </source>
</evidence>
<dbReference type="GO" id="GO:0055056">
    <property type="term" value="F:D-glucose transmembrane transporter activity"/>
    <property type="evidence" value="ECO:0007669"/>
    <property type="project" value="UniProtKB-UniRule"/>
</dbReference>
<dbReference type="InterPro" id="IPR019845">
    <property type="entry name" value="Squalene/phytoene_synthase_CS"/>
</dbReference>
<keyword evidence="9" id="KW-1133">Transmembrane helix</keyword>
<dbReference type="Proteomes" id="UP000007879">
    <property type="component" value="Unassembled WGS sequence"/>
</dbReference>
<dbReference type="InterPro" id="IPR033904">
    <property type="entry name" value="Trans_IPPS_HH"/>
</dbReference>
<dbReference type="GO" id="GO:0005789">
    <property type="term" value="C:endoplasmic reticulum membrane"/>
    <property type="evidence" value="ECO:0007669"/>
    <property type="project" value="TreeGrafter"/>
</dbReference>
<dbReference type="Pfam" id="PF00494">
    <property type="entry name" value="SQS_PSY"/>
    <property type="match status" value="1"/>
</dbReference>
<keyword evidence="18" id="KW-1185">Reference proteome</keyword>
<evidence type="ECO:0000256" key="4">
    <source>
        <dbReference type="ARBA" id="ARBA00012373"/>
    </source>
</evidence>
<dbReference type="EC" id="2.5.1.21" evidence="4 16"/>
<evidence type="ECO:0000256" key="15">
    <source>
        <dbReference type="ARBA" id="ARBA00048315"/>
    </source>
</evidence>
<dbReference type="OMA" id="GEACQLM"/>
<comment type="catalytic activity">
    <reaction evidence="15 16">
        <text>2 (2E,6E)-farnesyl diphosphate = presqualene diphosphate + diphosphate</text>
        <dbReference type="Rhea" id="RHEA:22672"/>
        <dbReference type="ChEBI" id="CHEBI:33019"/>
        <dbReference type="ChEBI" id="CHEBI:57310"/>
        <dbReference type="ChEBI" id="CHEBI:175763"/>
    </reaction>
    <physiologicalReaction direction="left-to-right" evidence="15 16">
        <dbReference type="Rhea" id="RHEA:22673"/>
    </physiologicalReaction>
</comment>
<evidence type="ECO:0000256" key="3">
    <source>
        <dbReference type="ARBA" id="ARBA00006251"/>
    </source>
</evidence>
<dbReference type="AlphaFoldDB" id="A0A1X7UWN4"/>
<dbReference type="PROSITE" id="PS01044">
    <property type="entry name" value="SQUALEN_PHYTOEN_SYN_1"/>
    <property type="match status" value="1"/>
</dbReference>
<comment type="catalytic activity">
    <reaction evidence="16">
        <text>2 (2E,6E)-farnesyl diphosphate + NADPH + H(+) = squalene + 2 diphosphate + NADP(+)</text>
        <dbReference type="Rhea" id="RHEA:32295"/>
        <dbReference type="ChEBI" id="CHEBI:15378"/>
        <dbReference type="ChEBI" id="CHEBI:15440"/>
        <dbReference type="ChEBI" id="CHEBI:33019"/>
        <dbReference type="ChEBI" id="CHEBI:57783"/>
        <dbReference type="ChEBI" id="CHEBI:58349"/>
        <dbReference type="ChEBI" id="CHEBI:175763"/>
        <dbReference type="EC" id="2.5.1.21"/>
    </reaction>
</comment>
<dbReference type="GO" id="GO:0045338">
    <property type="term" value="P:farnesyl diphosphate metabolic process"/>
    <property type="evidence" value="ECO:0007669"/>
    <property type="project" value="InterPro"/>
</dbReference>
<keyword evidence="6" id="KW-0444">Lipid biosynthesis</keyword>
<dbReference type="PROSITE" id="PS01045">
    <property type="entry name" value="SQUALEN_PHYTOEN_SYN_2"/>
    <property type="match status" value="1"/>
</dbReference>
<dbReference type="InterPro" id="IPR008949">
    <property type="entry name" value="Isoprenoid_synthase_dom_sf"/>
</dbReference>
<dbReference type="EnsemblMetazoa" id="Aqu2.1.31939_001">
    <property type="protein sequence ID" value="Aqu2.1.31939_001"/>
    <property type="gene ID" value="Aqu2.1.31939"/>
</dbReference>
<dbReference type="InterPro" id="IPR002060">
    <property type="entry name" value="Squ/phyt_synthse"/>
</dbReference>
<evidence type="ECO:0000313" key="18">
    <source>
        <dbReference type="Proteomes" id="UP000007879"/>
    </source>
</evidence>
<evidence type="ECO:0000256" key="13">
    <source>
        <dbReference type="ARBA" id="ARBA00047468"/>
    </source>
</evidence>
<evidence type="ECO:0000256" key="12">
    <source>
        <dbReference type="ARBA" id="ARBA00045166"/>
    </source>
</evidence>
<evidence type="ECO:0000256" key="6">
    <source>
        <dbReference type="ARBA" id="ARBA00022516"/>
    </source>
</evidence>
<dbReference type="GO" id="GO:0006695">
    <property type="term" value="P:cholesterol biosynthetic process"/>
    <property type="evidence" value="ECO:0007669"/>
    <property type="project" value="TreeGrafter"/>
</dbReference>
<evidence type="ECO:0000256" key="7">
    <source>
        <dbReference type="ARBA" id="ARBA00022679"/>
    </source>
</evidence>
<dbReference type="KEGG" id="aqu:100641044"/>
<evidence type="ECO:0000256" key="9">
    <source>
        <dbReference type="ARBA" id="ARBA00022989"/>
    </source>
</evidence>
<comment type="cofactor">
    <cofactor evidence="1 16">
        <name>Mg(2+)</name>
        <dbReference type="ChEBI" id="CHEBI:18420"/>
    </cofactor>
</comment>
<evidence type="ECO:0000256" key="2">
    <source>
        <dbReference type="ARBA" id="ARBA00004370"/>
    </source>
</evidence>
<dbReference type="SUPFAM" id="SSF48576">
    <property type="entry name" value="Terpenoid synthases"/>
    <property type="match status" value="1"/>
</dbReference>
<dbReference type="InterPro" id="IPR006449">
    <property type="entry name" value="Squal_synth-like"/>
</dbReference>
<comment type="catalytic activity">
    <reaction evidence="14 16">
        <text>presqualene diphosphate + NADH + H(+) = squalene + diphosphate + NAD(+)</text>
        <dbReference type="Rhea" id="RHEA:22228"/>
        <dbReference type="ChEBI" id="CHEBI:15378"/>
        <dbReference type="ChEBI" id="CHEBI:15440"/>
        <dbReference type="ChEBI" id="CHEBI:33019"/>
        <dbReference type="ChEBI" id="CHEBI:57310"/>
        <dbReference type="ChEBI" id="CHEBI:57540"/>
        <dbReference type="ChEBI" id="CHEBI:57945"/>
    </reaction>
    <physiologicalReaction direction="left-to-right" evidence="14 16">
        <dbReference type="Rhea" id="RHEA:22229"/>
    </physiologicalReaction>
</comment>
<proteinExistence type="inferred from homology"/>
<name>A0A1X7UWN4_AMPQE</name>
<comment type="similarity">
    <text evidence="3 16">Belongs to the phytoene/squalene synthase family.</text>
</comment>
<evidence type="ECO:0000256" key="10">
    <source>
        <dbReference type="ARBA" id="ARBA00023098"/>
    </source>
</evidence>
<accession>A0A1X7UWN4</accession>
<comment type="function">
    <text evidence="12">Catalyzes the condensation of 2 farnesyl pyrophosphate (FPP) moieties to form squalene. Proceeds in two distinct steps. In the first half-reaction, two molecules of FPP react to form the stable presqualene diphosphate intermediate (PSQPP), with concomitant release of a proton and a molecule of inorganic diphosphate. In the second half-reaction, PSQPP undergoes heterolysis, isomerization, and reduction with NADPH or NADH to form squalene. It is the first committed enzyme of the sterol biosynthesis pathway.</text>
</comment>
<sequence>MDLLKSLAHPTEIYALLQYKLVGQNVVHSLDTSSLSPDMQRCYELLNQTSRSFAAVIQALDGDLRPAVCIFYLVLRALDTIEDDMTIPPDTKIVLLKAFHTYLYDPKWNFTQSQEKDKAVLEEFPKISGEFRKLRSRYQEVISEIAQKMGAGMTVFLTNKVNTMEEWDEYCHYVAGLVGIGLTQLFAASGLEDPSIEGNTRLANSMGLFLQKTNIIRDYLEDIVQDREFWPKEAWSQFANDLRDFQKPSKRRDAIRCLNFLITSTLKLLPDVLQYMSYIKNQSIFNFCAIPQMMAIATLALCYNNGKVFEDMIKIRKGQAVQLIMQSNSSNSLQKIIAYYSKEIFNKIDSTDPSGEETRSILTHILLVCNEDPLDTNRSTAVGIALSQYKAPIISTTALIVLSYIYWYTQ</sequence>
<evidence type="ECO:0000256" key="8">
    <source>
        <dbReference type="ARBA" id="ARBA00022692"/>
    </source>
</evidence>
<dbReference type="SFLD" id="SFLDG01018">
    <property type="entry name" value="Squalene/Phytoene_Synthase_Lik"/>
    <property type="match status" value="1"/>
</dbReference>
<dbReference type="InParanoid" id="A0A1X7UWN4"/>
<keyword evidence="7 16" id="KW-0808">Transferase</keyword>
<protein>
    <recommendedName>
        <fullName evidence="5 16">Squalene synthase</fullName>
        <shortName evidence="16">SQS</shortName>
        <shortName evidence="16">SS</shortName>
        <ecNumber evidence="4 16">2.5.1.21</ecNumber>
    </recommendedName>
</protein>
<dbReference type="CDD" id="cd00683">
    <property type="entry name" value="Trans_IPPS_HH"/>
    <property type="match status" value="1"/>
</dbReference>
<dbReference type="PANTHER" id="PTHR11626">
    <property type="entry name" value="FARNESYL-DIPHOSPHATE FARNESYLTRANSFERASE"/>
    <property type="match status" value="1"/>
</dbReference>
<keyword evidence="10" id="KW-0443">Lipid metabolism</keyword>
<organism evidence="17">
    <name type="scientific">Amphimedon queenslandica</name>
    <name type="common">Sponge</name>
    <dbReference type="NCBI Taxonomy" id="400682"/>
    <lineage>
        <taxon>Eukaryota</taxon>
        <taxon>Metazoa</taxon>
        <taxon>Porifera</taxon>
        <taxon>Demospongiae</taxon>
        <taxon>Heteroscleromorpha</taxon>
        <taxon>Haplosclerida</taxon>
        <taxon>Niphatidae</taxon>
        <taxon>Amphimedon</taxon>
    </lineage>
</organism>
<dbReference type="SFLD" id="SFLDS00005">
    <property type="entry name" value="Isoprenoid_Synthase_Type_I"/>
    <property type="match status" value="1"/>
</dbReference>
<dbReference type="FunFam" id="1.10.600.10:FF:000003">
    <property type="entry name" value="Farnesyl-diphosphate farnesyltransferase 1"/>
    <property type="match status" value="1"/>
</dbReference>
<dbReference type="OrthoDB" id="431150at2759"/>
<dbReference type="InterPro" id="IPR044844">
    <property type="entry name" value="Trans_IPPS_euk-type"/>
</dbReference>
<evidence type="ECO:0000313" key="17">
    <source>
        <dbReference type="EnsemblMetazoa" id="Aqu2.1.31939_001"/>
    </source>
</evidence>
<keyword evidence="8" id="KW-0812">Transmembrane</keyword>
<evidence type="ECO:0000256" key="14">
    <source>
        <dbReference type="ARBA" id="ARBA00047541"/>
    </source>
</evidence>
<dbReference type="GO" id="GO:0051996">
    <property type="term" value="F:squalene synthase [NAD(P)H] activity"/>
    <property type="evidence" value="ECO:0007669"/>
    <property type="project" value="UniProtKB-UniRule"/>
</dbReference>
<dbReference type="STRING" id="400682.A0A1X7UWN4"/>
<comment type="pathway">
    <text evidence="16">Terpene metabolism; lanosterol biosynthesis; lanosterol from farnesyl diphosphate: step 1/3.</text>
</comment>
<dbReference type="NCBIfam" id="TIGR01559">
    <property type="entry name" value="squal_synth"/>
    <property type="match status" value="1"/>
</dbReference>
<dbReference type="UniPathway" id="UPA00767">
    <property type="reaction ID" value="UER00751"/>
</dbReference>
<comment type="catalytic activity">
    <reaction evidence="16">
        <text>2 (2E,6E)-farnesyl diphosphate + NADH + H(+) = squalene + 2 diphosphate + NAD(+)</text>
        <dbReference type="Rhea" id="RHEA:32299"/>
        <dbReference type="ChEBI" id="CHEBI:15378"/>
        <dbReference type="ChEBI" id="CHEBI:15440"/>
        <dbReference type="ChEBI" id="CHEBI:33019"/>
        <dbReference type="ChEBI" id="CHEBI:57540"/>
        <dbReference type="ChEBI" id="CHEBI:57945"/>
        <dbReference type="ChEBI" id="CHEBI:175763"/>
        <dbReference type="EC" id="2.5.1.21"/>
    </reaction>
</comment>
<dbReference type="PANTHER" id="PTHR11626:SF2">
    <property type="entry name" value="SQUALENE SYNTHASE"/>
    <property type="match status" value="1"/>
</dbReference>